<reference evidence="1" key="2">
    <citation type="submission" date="2002-06" db="EMBL/GenBank/DDBJ databases">
        <title>Oryza sativa nipponbare(GA3) genomic DNA, chromosome 9, PAC clone:P0701F11.</title>
        <authorList>
            <person name="Sasaki T."/>
            <person name="Matsumoto T."/>
            <person name="Katayose Y."/>
        </authorList>
    </citation>
    <scope>NUCLEOTIDE SEQUENCE</scope>
</reference>
<dbReference type="AlphaFoldDB" id="Q6ERQ3"/>
<gene>
    <name evidence="2" type="ORF">P0668D04.16</name>
    <name evidence="1" type="ORF">P0701F11.35</name>
</gene>
<reference evidence="3" key="3">
    <citation type="journal article" date="2005" name="Nature">
        <title>The map-based sequence of the rice genome.</title>
        <authorList>
            <consortium name="International rice genome sequencing project (IRGSP)"/>
            <person name="Matsumoto T."/>
            <person name="Wu J."/>
            <person name="Kanamori H."/>
            <person name="Katayose Y."/>
            <person name="Fujisawa M."/>
            <person name="Namiki N."/>
            <person name="Mizuno H."/>
            <person name="Yamamoto K."/>
            <person name="Antonio B.A."/>
            <person name="Baba T."/>
            <person name="Sakata K."/>
            <person name="Nagamura Y."/>
            <person name="Aoki H."/>
            <person name="Arikawa K."/>
            <person name="Arita K."/>
            <person name="Bito T."/>
            <person name="Chiden Y."/>
            <person name="Fujitsuka N."/>
            <person name="Fukunaka R."/>
            <person name="Hamada M."/>
            <person name="Harada C."/>
            <person name="Hayashi A."/>
            <person name="Hijishita S."/>
            <person name="Honda M."/>
            <person name="Hosokawa S."/>
            <person name="Ichikawa Y."/>
            <person name="Idonuma A."/>
            <person name="Iijima M."/>
            <person name="Ikeda M."/>
            <person name="Ikeno M."/>
            <person name="Ito K."/>
            <person name="Ito S."/>
            <person name="Ito T."/>
            <person name="Ito Y."/>
            <person name="Ito Y."/>
            <person name="Iwabuchi A."/>
            <person name="Kamiya K."/>
            <person name="Karasawa W."/>
            <person name="Kurita K."/>
            <person name="Katagiri S."/>
            <person name="Kikuta A."/>
            <person name="Kobayashi H."/>
            <person name="Kobayashi N."/>
            <person name="Machita K."/>
            <person name="Maehara T."/>
            <person name="Masukawa M."/>
            <person name="Mizubayashi T."/>
            <person name="Mukai Y."/>
            <person name="Nagasaki H."/>
            <person name="Nagata Y."/>
            <person name="Naito S."/>
            <person name="Nakashima M."/>
            <person name="Nakama Y."/>
            <person name="Nakamichi Y."/>
            <person name="Nakamura M."/>
            <person name="Meguro A."/>
            <person name="Negishi M."/>
            <person name="Ohta I."/>
            <person name="Ohta T."/>
            <person name="Okamoto M."/>
            <person name="Ono N."/>
            <person name="Saji S."/>
            <person name="Sakaguchi M."/>
            <person name="Sakai K."/>
            <person name="Shibata M."/>
            <person name="Shimokawa T."/>
            <person name="Song J."/>
            <person name="Takazaki Y."/>
            <person name="Terasawa K."/>
            <person name="Tsugane M."/>
            <person name="Tsuji K."/>
            <person name="Ueda S."/>
            <person name="Waki K."/>
            <person name="Yamagata H."/>
            <person name="Yamamoto M."/>
            <person name="Yamamoto S."/>
            <person name="Yamane H."/>
            <person name="Yoshiki S."/>
            <person name="Yoshihara R."/>
            <person name="Yukawa K."/>
            <person name="Zhong H."/>
            <person name="Yano M."/>
            <person name="Yuan Q."/>
            <person name="Ouyang S."/>
            <person name="Liu J."/>
            <person name="Jones K.M."/>
            <person name="Gansberger K."/>
            <person name="Moffat K."/>
            <person name="Hill J."/>
            <person name="Bera J."/>
            <person name="Fadrosh D."/>
            <person name="Jin S."/>
            <person name="Johri S."/>
            <person name="Kim M."/>
            <person name="Overton L."/>
            <person name="Reardon M."/>
            <person name="Tsitrin T."/>
            <person name="Vuong H."/>
            <person name="Weaver B."/>
            <person name="Ciecko A."/>
            <person name="Tallon L."/>
            <person name="Jackson J."/>
            <person name="Pai G."/>
            <person name="Aken S.V."/>
            <person name="Utterback T."/>
            <person name="Reidmuller S."/>
            <person name="Feldblyum T."/>
            <person name="Hsiao J."/>
            <person name="Zismann V."/>
            <person name="Iobst S."/>
            <person name="de Vazeille A.R."/>
            <person name="Buell C.R."/>
            <person name="Ying K."/>
            <person name="Li Y."/>
            <person name="Lu T."/>
            <person name="Huang Y."/>
            <person name="Zhao Q."/>
            <person name="Feng Q."/>
            <person name="Zhang L."/>
            <person name="Zhu J."/>
            <person name="Weng Q."/>
            <person name="Mu J."/>
            <person name="Lu Y."/>
            <person name="Fan D."/>
            <person name="Liu Y."/>
            <person name="Guan J."/>
            <person name="Zhang Y."/>
            <person name="Yu S."/>
            <person name="Liu X."/>
            <person name="Zhang Y."/>
            <person name="Hong G."/>
            <person name="Han B."/>
            <person name="Choisne N."/>
            <person name="Demange N."/>
            <person name="Orjeda G."/>
            <person name="Samain S."/>
            <person name="Cattolico L."/>
            <person name="Pelletier E."/>
            <person name="Couloux A."/>
            <person name="Segurens B."/>
            <person name="Wincker P."/>
            <person name="D'Hont A."/>
            <person name="Scarpelli C."/>
            <person name="Weissenbach J."/>
            <person name="Salanoubat M."/>
            <person name="Quetier F."/>
            <person name="Yu Y."/>
            <person name="Kim H.R."/>
            <person name="Rambo T."/>
            <person name="Currie J."/>
            <person name="Collura K."/>
            <person name="Luo M."/>
            <person name="Yang T."/>
            <person name="Ammiraju J.S.S."/>
            <person name="Engler F."/>
            <person name="Soderlund C."/>
            <person name="Wing R.A."/>
            <person name="Palmer L.E."/>
            <person name="de la Bastide M."/>
            <person name="Spiegel L."/>
            <person name="Nascimento L."/>
            <person name="Zutavern T."/>
            <person name="O'Shaughnessy A."/>
            <person name="Dike S."/>
            <person name="Dedhia N."/>
            <person name="Preston R."/>
            <person name="Balija V."/>
            <person name="McCombie W.R."/>
            <person name="Chow T."/>
            <person name="Chen H."/>
            <person name="Chung M."/>
            <person name="Chen C."/>
            <person name="Shaw J."/>
            <person name="Wu H."/>
            <person name="Hsiao K."/>
            <person name="Chao Y."/>
            <person name="Chu M."/>
            <person name="Cheng C."/>
            <person name="Hour A."/>
            <person name="Lee P."/>
            <person name="Lin S."/>
            <person name="Lin Y."/>
            <person name="Liou J."/>
            <person name="Liu S."/>
            <person name="Hsing Y."/>
            <person name="Raghuvanshi S."/>
            <person name="Mohanty A."/>
            <person name="Bharti A.K."/>
            <person name="Gaur A."/>
            <person name="Gupta V."/>
            <person name="Kumar D."/>
            <person name="Ravi V."/>
            <person name="Vij S."/>
            <person name="Kapur A."/>
            <person name="Khurana P."/>
            <person name="Khurana P."/>
            <person name="Khurana J.P."/>
            <person name="Tyagi A.K."/>
            <person name="Gaikwad K."/>
            <person name="Singh A."/>
            <person name="Dalal V."/>
            <person name="Srivastava S."/>
            <person name="Dixit A."/>
            <person name="Pal A.K."/>
            <person name="Ghazi I.A."/>
            <person name="Yadav M."/>
            <person name="Pandit A."/>
            <person name="Bhargava A."/>
            <person name="Sureshbabu K."/>
            <person name="Batra K."/>
            <person name="Sharma T.R."/>
            <person name="Mohapatra T."/>
            <person name="Singh N.K."/>
            <person name="Messing J."/>
            <person name="Nelson A.B."/>
            <person name="Fuks G."/>
            <person name="Kavchok S."/>
            <person name="Keizer G."/>
            <person name="Linton E."/>
            <person name="Llaca V."/>
            <person name="Song R."/>
            <person name="Tanyolac B."/>
            <person name="Young S."/>
            <person name="Ho-Il K."/>
            <person name="Hahn J.H."/>
            <person name="Sangsakoo G."/>
            <person name="Vanavichit A."/>
            <person name="de Mattos Luiz.A.T."/>
            <person name="Zimmer P.D."/>
            <person name="Malone G."/>
            <person name="Dellagostin O."/>
            <person name="de Oliveira A.C."/>
            <person name="Bevan M."/>
            <person name="Bancroft I."/>
            <person name="Minx P."/>
            <person name="Cordum H."/>
            <person name="Wilson R."/>
            <person name="Cheng Z."/>
            <person name="Jin W."/>
            <person name="Jiang J."/>
            <person name="Leong S.A."/>
            <person name="Iwama H."/>
            <person name="Gojobori T."/>
            <person name="Itoh T."/>
            <person name="Niimura Y."/>
            <person name="Fujii Y."/>
            <person name="Habara T."/>
            <person name="Sakai H."/>
            <person name="Sato Y."/>
            <person name="Wilson G."/>
            <person name="Kumar K."/>
            <person name="McCouch S."/>
            <person name="Juretic N."/>
            <person name="Hoen D."/>
            <person name="Wright S."/>
            <person name="Bruskiewich R."/>
            <person name="Bureau T."/>
            <person name="Miyao A."/>
            <person name="Hirochika H."/>
            <person name="Nishikawa T."/>
            <person name="Kadowaki K."/>
            <person name="Sugiura M."/>
            <person name="Burr B."/>
            <person name="Sasaki T."/>
        </authorList>
    </citation>
    <scope>NUCLEOTIDE SEQUENCE [LARGE SCALE GENOMIC DNA]</scope>
    <source>
        <strain evidence="3">cv. Nipponbare</strain>
    </source>
</reference>
<dbReference type="EMBL" id="AP005429">
    <property type="protein sequence ID" value="BAD28667.1"/>
    <property type="molecule type" value="Genomic_DNA"/>
</dbReference>
<reference evidence="3" key="4">
    <citation type="journal article" date="2008" name="Nucleic Acids Res.">
        <title>The rice annotation project database (RAP-DB): 2008 update.</title>
        <authorList>
            <consortium name="The rice annotation project (RAP)"/>
        </authorList>
    </citation>
    <scope>GENOME REANNOTATION</scope>
    <source>
        <strain evidence="3">cv. Nipponbare</strain>
    </source>
</reference>
<evidence type="ECO:0000313" key="3">
    <source>
        <dbReference type="Proteomes" id="UP000000763"/>
    </source>
</evidence>
<accession>Q6ERQ3</accession>
<sequence>MAACGQAAKLGHAMAELGQHGARAIAIISDRIDGSEELPRDGRMTKIGCGGGAEKKVQHAHKVFDEMFLRE</sequence>
<evidence type="ECO:0000313" key="2">
    <source>
        <dbReference type="EMBL" id="BAD33493.1"/>
    </source>
</evidence>
<dbReference type="Proteomes" id="UP000000763">
    <property type="component" value="Chromosome 9"/>
</dbReference>
<name>Q6ERQ3_ORYSJ</name>
<evidence type="ECO:0000313" key="1">
    <source>
        <dbReference type="EMBL" id="BAD28667.1"/>
    </source>
</evidence>
<protein>
    <submittedName>
        <fullName evidence="1">Uncharacterized protein</fullName>
    </submittedName>
</protein>
<proteinExistence type="predicted"/>
<organism evidence="1 3">
    <name type="scientific">Oryza sativa subsp. japonica</name>
    <name type="common">Rice</name>
    <dbReference type="NCBI Taxonomy" id="39947"/>
    <lineage>
        <taxon>Eukaryota</taxon>
        <taxon>Viridiplantae</taxon>
        <taxon>Streptophyta</taxon>
        <taxon>Embryophyta</taxon>
        <taxon>Tracheophyta</taxon>
        <taxon>Spermatophyta</taxon>
        <taxon>Magnoliopsida</taxon>
        <taxon>Liliopsida</taxon>
        <taxon>Poales</taxon>
        <taxon>Poaceae</taxon>
        <taxon>BOP clade</taxon>
        <taxon>Oryzoideae</taxon>
        <taxon>Oryzeae</taxon>
        <taxon>Oryzinae</taxon>
        <taxon>Oryza</taxon>
        <taxon>Oryza sativa</taxon>
    </lineage>
</organism>
<reference evidence="2" key="1">
    <citation type="submission" date="2002-06" db="EMBL/GenBank/DDBJ databases">
        <title>Oryza sativa nipponbare(GA3) genomic DNA, chromosome 9, PAC clone:P0668D04.</title>
        <authorList>
            <person name="Sasaki T."/>
            <person name="Matsumoto T."/>
            <person name="Katayose Y."/>
        </authorList>
    </citation>
    <scope>NUCLEOTIDE SEQUENCE</scope>
</reference>
<dbReference type="EMBL" id="AP005426">
    <property type="protein sequence ID" value="BAD33493.1"/>
    <property type="molecule type" value="Genomic_DNA"/>
</dbReference>